<accession>A0A3M7PUU5</accession>
<evidence type="ECO:0000313" key="1">
    <source>
        <dbReference type="EMBL" id="RNA02734.1"/>
    </source>
</evidence>
<name>A0A3M7PUU5_BRAPC</name>
<keyword evidence="2" id="KW-1185">Reference proteome</keyword>
<organism evidence="1 2">
    <name type="scientific">Brachionus plicatilis</name>
    <name type="common">Marine rotifer</name>
    <name type="synonym">Brachionus muelleri</name>
    <dbReference type="NCBI Taxonomy" id="10195"/>
    <lineage>
        <taxon>Eukaryota</taxon>
        <taxon>Metazoa</taxon>
        <taxon>Spiralia</taxon>
        <taxon>Gnathifera</taxon>
        <taxon>Rotifera</taxon>
        <taxon>Eurotatoria</taxon>
        <taxon>Monogononta</taxon>
        <taxon>Pseudotrocha</taxon>
        <taxon>Ploima</taxon>
        <taxon>Brachionidae</taxon>
        <taxon>Brachionus</taxon>
    </lineage>
</organism>
<evidence type="ECO:0000313" key="2">
    <source>
        <dbReference type="Proteomes" id="UP000276133"/>
    </source>
</evidence>
<comment type="caution">
    <text evidence="1">The sequence shown here is derived from an EMBL/GenBank/DDBJ whole genome shotgun (WGS) entry which is preliminary data.</text>
</comment>
<dbReference type="AlphaFoldDB" id="A0A3M7PUU5"/>
<protein>
    <submittedName>
        <fullName evidence="1">Uncharacterized protein</fullName>
    </submittedName>
</protein>
<gene>
    <name evidence="1" type="ORF">BpHYR1_054009</name>
</gene>
<dbReference type="EMBL" id="REGN01008773">
    <property type="protein sequence ID" value="RNA02734.1"/>
    <property type="molecule type" value="Genomic_DNA"/>
</dbReference>
<proteinExistence type="predicted"/>
<reference evidence="1 2" key="1">
    <citation type="journal article" date="2018" name="Sci. Rep.">
        <title>Genomic signatures of local adaptation to the degree of environmental predictability in rotifers.</title>
        <authorList>
            <person name="Franch-Gras L."/>
            <person name="Hahn C."/>
            <person name="Garcia-Roger E.M."/>
            <person name="Carmona M.J."/>
            <person name="Serra M."/>
            <person name="Gomez A."/>
        </authorList>
    </citation>
    <scope>NUCLEOTIDE SEQUENCE [LARGE SCALE GENOMIC DNA]</scope>
    <source>
        <strain evidence="1">HYR1</strain>
    </source>
</reference>
<sequence>MFFLINFTCRNLKLKMYYDAIISYKSILFKLEHLGPAYGICYRNREKIIIRKLLYYDDSECEILILKHHIPVDSTNRSIPNTTLYRAY</sequence>
<dbReference type="Proteomes" id="UP000276133">
    <property type="component" value="Unassembled WGS sequence"/>
</dbReference>